<dbReference type="Proteomes" id="UP000192656">
    <property type="component" value="Unassembled WGS sequence"/>
</dbReference>
<dbReference type="InterPro" id="IPR021236">
    <property type="entry name" value="Uncharacterised_YfdX"/>
</dbReference>
<evidence type="ECO:0000313" key="4">
    <source>
        <dbReference type="Proteomes" id="UP000192656"/>
    </source>
</evidence>
<keyword evidence="4" id="KW-1185">Reference proteome</keyword>
<name>A0A1W2DSH9_9HYPH</name>
<accession>A0A1W2DSH9</accession>
<dbReference type="AlphaFoldDB" id="A0A1W2DSH9"/>
<protein>
    <submittedName>
        <fullName evidence="3">YfdX protein</fullName>
    </submittedName>
</protein>
<reference evidence="3 4" key="1">
    <citation type="submission" date="2017-04" db="EMBL/GenBank/DDBJ databases">
        <authorList>
            <person name="Afonso C.L."/>
            <person name="Miller P.J."/>
            <person name="Scott M.A."/>
            <person name="Spackman E."/>
            <person name="Goraichik I."/>
            <person name="Dimitrov K.M."/>
            <person name="Suarez D.L."/>
            <person name="Swayne D.E."/>
        </authorList>
    </citation>
    <scope>NUCLEOTIDE SEQUENCE [LARGE SCALE GENOMIC DNA]</scope>
    <source>
        <strain evidence="3 4">CGMCC 1.10972</strain>
    </source>
</reference>
<dbReference type="STRING" id="937218.SAMN06297251_11738"/>
<dbReference type="EMBL" id="FWXR01000017">
    <property type="protein sequence ID" value="SMC99972.1"/>
    <property type="molecule type" value="Genomic_DNA"/>
</dbReference>
<feature type="signal peptide" evidence="2">
    <location>
        <begin position="1"/>
        <end position="23"/>
    </location>
</feature>
<organism evidence="3 4">
    <name type="scientific">Fulvimarina manganoxydans</name>
    <dbReference type="NCBI Taxonomy" id="937218"/>
    <lineage>
        <taxon>Bacteria</taxon>
        <taxon>Pseudomonadati</taxon>
        <taxon>Pseudomonadota</taxon>
        <taxon>Alphaproteobacteria</taxon>
        <taxon>Hyphomicrobiales</taxon>
        <taxon>Aurantimonadaceae</taxon>
        <taxon>Fulvimarina</taxon>
    </lineage>
</organism>
<evidence type="ECO:0000256" key="1">
    <source>
        <dbReference type="SAM" id="MobiDB-lite"/>
    </source>
</evidence>
<feature type="chain" id="PRO_5012935746" evidence="2">
    <location>
        <begin position="24"/>
        <end position="272"/>
    </location>
</feature>
<feature type="compositionally biased region" description="Polar residues" evidence="1">
    <location>
        <begin position="254"/>
        <end position="272"/>
    </location>
</feature>
<dbReference type="Gene3D" id="6.10.250.2140">
    <property type="match status" value="1"/>
</dbReference>
<gene>
    <name evidence="3" type="ORF">SAMN06297251_11738</name>
</gene>
<feature type="compositionally biased region" description="Polar residues" evidence="1">
    <location>
        <begin position="110"/>
        <end position="123"/>
    </location>
</feature>
<evidence type="ECO:0000256" key="2">
    <source>
        <dbReference type="SAM" id="SignalP"/>
    </source>
</evidence>
<dbReference type="OrthoDB" id="6506866at2"/>
<dbReference type="Gene3D" id="1.20.120.1940">
    <property type="entry name" value="YfdX protein domain"/>
    <property type="match status" value="1"/>
</dbReference>
<dbReference type="Pfam" id="PF10938">
    <property type="entry name" value="YfdX"/>
    <property type="match status" value="1"/>
</dbReference>
<feature type="region of interest" description="Disordered" evidence="1">
    <location>
        <begin position="237"/>
        <end position="272"/>
    </location>
</feature>
<dbReference type="RefSeq" id="WP_084411595.1">
    <property type="nucleotide sequence ID" value="NZ_FWXR01000017.1"/>
</dbReference>
<keyword evidence="2" id="KW-0732">Signal</keyword>
<proteinExistence type="predicted"/>
<evidence type="ECO:0000313" key="3">
    <source>
        <dbReference type="EMBL" id="SMC99972.1"/>
    </source>
</evidence>
<feature type="region of interest" description="Disordered" evidence="1">
    <location>
        <begin position="93"/>
        <end position="126"/>
    </location>
</feature>
<sequence>MKSRSLLALTLVAATALSPVAYAASQMDKQDTAAATTQSTEANDPAMKDFAKLSNDGFQAFRNVQMARLAIFDGRTDEAKTLLDQAQSSLKTAKSDGTAFEKAEADMKQPNAQMQKTADASNAKSDKSEVKTWLPIDGQIILGEDYTVTPENNAAISKANVALKAGDKSGAVEQLKLAGIDMSFATALVPLDQATQDVDQAVKDVDAGKYYEANLDLKKVQDGVVVDVVDVVGTPQAQADKTASAKTDDHGKMATQQASAQTGKEAATQKTN</sequence>